<dbReference type="Proteomes" id="UP001488805">
    <property type="component" value="Unassembled WGS sequence"/>
</dbReference>
<sequence length="230" mass="26169">MSLPVLLLLSLLTVRCGGCDFDLEGVKNIKTTIDSNPTGFRTVFPRDYNVVHRYTKNMLCNSDPCCVFPAAVVLLESWHVLLGNIWDEHLNHSLILDLKQTLDKIIRKNINTARFQEETDLTQFSTLSSSPEELLRLTSELLARWLDVGCLPLIKTCILPTFPPAVERKDYGPSRARLLTTRAISSEEEEQLDKMMDNTLPLYNGGPPSLSYSASVWSPLLFRLYWWLLP</sequence>
<keyword evidence="3" id="KW-1185">Reference proteome</keyword>
<evidence type="ECO:0000313" key="2">
    <source>
        <dbReference type="EMBL" id="KAK9513908.1"/>
    </source>
</evidence>
<reference evidence="2 3" key="1">
    <citation type="journal article" date="2024" name="Genome Biol. Evol.">
        <title>Chromosome-level genome assembly of the viviparous eelpout Zoarces viviparus.</title>
        <authorList>
            <person name="Fuhrmann N."/>
            <person name="Brasseur M.V."/>
            <person name="Bakowski C.E."/>
            <person name="Podsiadlowski L."/>
            <person name="Prost S."/>
            <person name="Krehenwinkel H."/>
            <person name="Mayer C."/>
        </authorList>
    </citation>
    <scope>NUCLEOTIDE SEQUENCE [LARGE SCALE GENOMIC DNA]</scope>
    <source>
        <strain evidence="2">NO-MEL_2022_Ind0_liver</strain>
    </source>
</reference>
<dbReference type="AlphaFoldDB" id="A0AAW1DUZ3"/>
<keyword evidence="1" id="KW-0732">Signal</keyword>
<name>A0AAW1DUZ3_ZOAVI</name>
<comment type="caution">
    <text evidence="2">The sequence shown here is derived from an EMBL/GenBank/DDBJ whole genome shotgun (WGS) entry which is preliminary data.</text>
</comment>
<feature type="signal peptide" evidence="1">
    <location>
        <begin position="1"/>
        <end position="18"/>
    </location>
</feature>
<dbReference type="EMBL" id="JBCEZU010000597">
    <property type="protein sequence ID" value="KAK9513908.1"/>
    <property type="molecule type" value="Genomic_DNA"/>
</dbReference>
<proteinExistence type="predicted"/>
<gene>
    <name evidence="2" type="ORF">VZT92_027409</name>
</gene>
<evidence type="ECO:0000313" key="3">
    <source>
        <dbReference type="Proteomes" id="UP001488805"/>
    </source>
</evidence>
<protein>
    <submittedName>
        <fullName evidence="2">Uncharacterized protein</fullName>
    </submittedName>
</protein>
<organism evidence="2 3">
    <name type="scientific">Zoarces viviparus</name>
    <name type="common">Viviparous eelpout</name>
    <name type="synonym">Blennius viviparus</name>
    <dbReference type="NCBI Taxonomy" id="48416"/>
    <lineage>
        <taxon>Eukaryota</taxon>
        <taxon>Metazoa</taxon>
        <taxon>Chordata</taxon>
        <taxon>Craniata</taxon>
        <taxon>Vertebrata</taxon>
        <taxon>Euteleostomi</taxon>
        <taxon>Actinopterygii</taxon>
        <taxon>Neopterygii</taxon>
        <taxon>Teleostei</taxon>
        <taxon>Neoteleostei</taxon>
        <taxon>Acanthomorphata</taxon>
        <taxon>Eupercaria</taxon>
        <taxon>Perciformes</taxon>
        <taxon>Cottioidei</taxon>
        <taxon>Zoarcales</taxon>
        <taxon>Zoarcidae</taxon>
        <taxon>Zoarcinae</taxon>
        <taxon>Zoarces</taxon>
    </lineage>
</organism>
<accession>A0AAW1DUZ3</accession>
<feature type="chain" id="PRO_5043923397" evidence="1">
    <location>
        <begin position="19"/>
        <end position="230"/>
    </location>
</feature>
<evidence type="ECO:0000256" key="1">
    <source>
        <dbReference type="SAM" id="SignalP"/>
    </source>
</evidence>